<feature type="compositionally biased region" description="Pro residues" evidence="1">
    <location>
        <begin position="106"/>
        <end position="115"/>
    </location>
</feature>
<organism evidence="4 5">
    <name type="scientific">Cochliobolus sativus</name>
    <name type="common">Common root rot and spot blotch fungus</name>
    <name type="synonym">Bipolaris sorokiniana</name>
    <dbReference type="NCBI Taxonomy" id="45130"/>
    <lineage>
        <taxon>Eukaryota</taxon>
        <taxon>Fungi</taxon>
        <taxon>Dikarya</taxon>
        <taxon>Ascomycota</taxon>
        <taxon>Pezizomycotina</taxon>
        <taxon>Dothideomycetes</taxon>
        <taxon>Pleosporomycetidae</taxon>
        <taxon>Pleosporales</taxon>
        <taxon>Pleosporineae</taxon>
        <taxon>Pleosporaceae</taxon>
        <taxon>Bipolaris</taxon>
    </lineage>
</organism>
<evidence type="ECO:0008006" key="6">
    <source>
        <dbReference type="Google" id="ProtNLM"/>
    </source>
</evidence>
<keyword evidence="2" id="KW-0472">Membrane</keyword>
<name>A0A8H5ZGM7_COCSA</name>
<gene>
    <name evidence="4" type="ORF">GGP41_005845</name>
</gene>
<evidence type="ECO:0000256" key="3">
    <source>
        <dbReference type="SAM" id="SignalP"/>
    </source>
</evidence>
<keyword evidence="2" id="KW-1133">Transmembrane helix</keyword>
<dbReference type="Proteomes" id="UP000624244">
    <property type="component" value="Unassembled WGS sequence"/>
</dbReference>
<comment type="caution">
    <text evidence="4">The sequence shown here is derived from an EMBL/GenBank/DDBJ whole genome shotgun (WGS) entry which is preliminary data.</text>
</comment>
<evidence type="ECO:0000256" key="2">
    <source>
        <dbReference type="SAM" id="Phobius"/>
    </source>
</evidence>
<feature type="transmembrane region" description="Helical" evidence="2">
    <location>
        <begin position="208"/>
        <end position="227"/>
    </location>
</feature>
<reference evidence="4" key="1">
    <citation type="submission" date="2019-11" db="EMBL/GenBank/DDBJ databases">
        <title>Bipolaris sorokiniana Genome sequencing.</title>
        <authorList>
            <person name="Wang H."/>
        </authorList>
    </citation>
    <scope>NUCLEOTIDE SEQUENCE</scope>
</reference>
<accession>A0A8H5ZGM7</accession>
<sequence>MRYNTIAIAFALSAVGLADKLEFEDVPRNCMDICTPVVNLTTGCDDRGPNDNDFAERQCICNAQNANTQIPNCADCIWRNGGEFDNDAQDLVRDCGFTPVSGAPSGPTPTGPRPGGPSSGPTPTNPPPSNNSGGNNPNGNNPNNSNPSGNPNGVNENNNSPNGNNPGNTNNNNNNPNGNTPSNANNGGTGTQGGAQGNAQAVGNSANAPTVALAAAFAGLVGFAGLFL</sequence>
<feature type="chain" id="PRO_5034308207" description="Extracellular membrane protein CFEM domain-containing protein" evidence="3">
    <location>
        <begin position="19"/>
        <end position="228"/>
    </location>
</feature>
<feature type="signal peptide" evidence="3">
    <location>
        <begin position="1"/>
        <end position="18"/>
    </location>
</feature>
<feature type="compositionally biased region" description="Low complexity" evidence="1">
    <location>
        <begin position="130"/>
        <end position="186"/>
    </location>
</feature>
<feature type="compositionally biased region" description="Gly residues" evidence="1">
    <location>
        <begin position="187"/>
        <end position="196"/>
    </location>
</feature>
<dbReference type="AlphaFoldDB" id="A0A8H5ZGM7"/>
<evidence type="ECO:0000313" key="5">
    <source>
        <dbReference type="Proteomes" id="UP000624244"/>
    </source>
</evidence>
<protein>
    <recommendedName>
        <fullName evidence="6">Extracellular membrane protein CFEM domain-containing protein</fullName>
    </recommendedName>
</protein>
<evidence type="ECO:0000313" key="4">
    <source>
        <dbReference type="EMBL" id="KAF5848439.1"/>
    </source>
</evidence>
<proteinExistence type="predicted"/>
<keyword evidence="2" id="KW-0812">Transmembrane</keyword>
<evidence type="ECO:0000256" key="1">
    <source>
        <dbReference type="SAM" id="MobiDB-lite"/>
    </source>
</evidence>
<keyword evidence="3" id="KW-0732">Signal</keyword>
<dbReference type="EMBL" id="WNKQ01000011">
    <property type="protein sequence ID" value="KAF5848439.1"/>
    <property type="molecule type" value="Genomic_DNA"/>
</dbReference>
<feature type="region of interest" description="Disordered" evidence="1">
    <location>
        <begin position="95"/>
        <end position="202"/>
    </location>
</feature>